<keyword evidence="7 11" id="KW-0472">Membrane</keyword>
<evidence type="ECO:0000256" key="11">
    <source>
        <dbReference type="SAM" id="Phobius"/>
    </source>
</evidence>
<feature type="transmembrane region" description="Helical" evidence="11">
    <location>
        <begin position="461"/>
        <end position="480"/>
    </location>
</feature>
<keyword evidence="12" id="KW-1185">Reference proteome</keyword>
<evidence type="ECO:0000256" key="1">
    <source>
        <dbReference type="ARBA" id="ARBA00004651"/>
    </source>
</evidence>
<organism evidence="12 13">
    <name type="scientific">Vanessa tameamea</name>
    <name type="common">Kamehameha butterfly</name>
    <dbReference type="NCBI Taxonomy" id="334116"/>
    <lineage>
        <taxon>Eukaryota</taxon>
        <taxon>Metazoa</taxon>
        <taxon>Ecdysozoa</taxon>
        <taxon>Arthropoda</taxon>
        <taxon>Hexapoda</taxon>
        <taxon>Insecta</taxon>
        <taxon>Pterygota</taxon>
        <taxon>Neoptera</taxon>
        <taxon>Endopterygota</taxon>
        <taxon>Lepidoptera</taxon>
        <taxon>Glossata</taxon>
        <taxon>Ditrysia</taxon>
        <taxon>Papilionoidea</taxon>
        <taxon>Nymphalidae</taxon>
        <taxon>Nymphalinae</taxon>
        <taxon>Vanessa</taxon>
    </lineage>
</organism>
<comment type="subcellular location">
    <subcellularLocation>
        <location evidence="1">Cell membrane</location>
        <topology evidence="1">Multi-pass membrane protein</topology>
    </subcellularLocation>
</comment>
<sequence>MEIDSPPEPPDSGGSIETFTDTISPPSVPVSRKRLAQAANSFLANPIVEMCKYKAMVPTFNVTRMGLIKGIPVDWTMEELALKLSVDPNLGVLSALNPTQSTYPYNNQVLSEDCYQYSSPKITSWERTIFLAGIPLFFYIITLIGGVSYFYTYIVSMFWMVFFRYGRSDIQATAIAIAFSTCSVTCITNKELRNTVHKFLKCDSQVIPNTRFAKNLRKELRVVKKRATAIWLLLVSDGGIFLVIPFIVPGRQFTVEVYLLYGLEPMLETPNYEIAICIMTLSVGFAVYIMVSVAVYVIVIVGYNEAQLNALSEELNNVWDDSKNFYNHVKHRVTDKVHAVYIQKQIMNEFIRIRLRDIIKFHIANINLLHELDEEFGPTLAVEYSIMAISLIAGLLGGLENTYLQLPYAIVQIFMDCLAGQRLMDACDNFEKSVYSCQWENFNVSNQRTIRLMLMMSQKTLMLSAGGVAKLNFNCLMIIFKSTYSTYTTLKSTVK</sequence>
<dbReference type="GeneID" id="113404326"/>
<dbReference type="RefSeq" id="XP_064073632.1">
    <property type="nucleotide sequence ID" value="XM_064217562.1"/>
</dbReference>
<name>A0ABM4AQQ6_VANTA</name>
<feature type="transmembrane region" description="Helical" evidence="11">
    <location>
        <begin position="129"/>
        <end position="150"/>
    </location>
</feature>
<evidence type="ECO:0000256" key="9">
    <source>
        <dbReference type="ARBA" id="ARBA00023224"/>
    </source>
</evidence>
<feature type="transmembrane region" description="Helical" evidence="11">
    <location>
        <begin position="227"/>
        <end position="248"/>
    </location>
</feature>
<evidence type="ECO:0000313" key="13">
    <source>
        <dbReference type="RefSeq" id="XP_064073632.1"/>
    </source>
</evidence>
<dbReference type="Pfam" id="PF02949">
    <property type="entry name" value="7tm_6"/>
    <property type="match status" value="1"/>
</dbReference>
<evidence type="ECO:0000256" key="8">
    <source>
        <dbReference type="ARBA" id="ARBA00023170"/>
    </source>
</evidence>
<evidence type="ECO:0000256" key="6">
    <source>
        <dbReference type="ARBA" id="ARBA00022989"/>
    </source>
</evidence>
<dbReference type="PANTHER" id="PTHR21137:SF35">
    <property type="entry name" value="ODORANT RECEPTOR 19A-RELATED"/>
    <property type="match status" value="1"/>
</dbReference>
<evidence type="ECO:0000256" key="4">
    <source>
        <dbReference type="ARBA" id="ARBA00022692"/>
    </source>
</evidence>
<reference evidence="13" key="1">
    <citation type="submission" date="2025-08" db="UniProtKB">
        <authorList>
            <consortium name="RefSeq"/>
        </authorList>
    </citation>
    <scope>IDENTIFICATION</scope>
    <source>
        <tissue evidence="13">Whole body</tissue>
    </source>
</reference>
<evidence type="ECO:0000256" key="2">
    <source>
        <dbReference type="ARBA" id="ARBA00022475"/>
    </source>
</evidence>
<keyword evidence="5" id="KW-0552">Olfaction</keyword>
<protein>
    <submittedName>
        <fullName evidence="13">Uncharacterized protein LOC113404326</fullName>
    </submittedName>
</protein>
<keyword evidence="9" id="KW-0807">Transducer</keyword>
<proteinExistence type="predicted"/>
<keyword evidence="2" id="KW-1003">Cell membrane</keyword>
<dbReference type="InterPro" id="IPR004117">
    <property type="entry name" value="7tm6_olfct_rcpt"/>
</dbReference>
<evidence type="ECO:0000256" key="3">
    <source>
        <dbReference type="ARBA" id="ARBA00022606"/>
    </source>
</evidence>
<feature type="region of interest" description="Disordered" evidence="10">
    <location>
        <begin position="1"/>
        <end position="26"/>
    </location>
</feature>
<feature type="transmembrane region" description="Helical" evidence="11">
    <location>
        <begin position="272"/>
        <end position="303"/>
    </location>
</feature>
<dbReference type="Proteomes" id="UP001652626">
    <property type="component" value="Chromosome 17"/>
</dbReference>
<evidence type="ECO:0000313" key="12">
    <source>
        <dbReference type="Proteomes" id="UP001652626"/>
    </source>
</evidence>
<evidence type="ECO:0000256" key="5">
    <source>
        <dbReference type="ARBA" id="ARBA00022725"/>
    </source>
</evidence>
<keyword evidence="4 11" id="KW-0812">Transmembrane</keyword>
<evidence type="ECO:0000256" key="10">
    <source>
        <dbReference type="SAM" id="MobiDB-lite"/>
    </source>
</evidence>
<keyword evidence="8" id="KW-0675">Receptor</keyword>
<feature type="compositionally biased region" description="Pro residues" evidence="10">
    <location>
        <begin position="1"/>
        <end position="10"/>
    </location>
</feature>
<gene>
    <name evidence="13" type="primary">LOC113404326</name>
</gene>
<keyword evidence="3" id="KW-0716">Sensory transduction</keyword>
<keyword evidence="6 11" id="KW-1133">Transmembrane helix</keyword>
<accession>A0ABM4AQQ6</accession>
<evidence type="ECO:0000256" key="7">
    <source>
        <dbReference type="ARBA" id="ARBA00023136"/>
    </source>
</evidence>
<dbReference type="PANTHER" id="PTHR21137">
    <property type="entry name" value="ODORANT RECEPTOR"/>
    <property type="match status" value="1"/>
</dbReference>